<proteinExistence type="predicted"/>
<evidence type="ECO:0000313" key="2">
    <source>
        <dbReference type="Proteomes" id="UP001483337"/>
    </source>
</evidence>
<gene>
    <name evidence="1" type="ORF">WJM97_11450</name>
</gene>
<dbReference type="EMBL" id="CP150886">
    <property type="protein sequence ID" value="WZB86029.1"/>
    <property type="molecule type" value="Genomic_DNA"/>
</dbReference>
<dbReference type="RefSeq" id="WP_353928946.1">
    <property type="nucleotide sequence ID" value="NZ_CP150886.1"/>
</dbReference>
<accession>A0ABZ2UKX8</accession>
<organism evidence="1 2">
    <name type="scientific">Okeanomitos corallinicola TIOX110</name>
    <dbReference type="NCBI Taxonomy" id="3133117"/>
    <lineage>
        <taxon>Bacteria</taxon>
        <taxon>Bacillati</taxon>
        <taxon>Cyanobacteriota</taxon>
        <taxon>Cyanophyceae</taxon>
        <taxon>Nostocales</taxon>
        <taxon>Aphanizomenonaceae</taxon>
        <taxon>Okeanomitos</taxon>
    </lineage>
</organism>
<dbReference type="Gene3D" id="1.10.1200.10">
    <property type="entry name" value="ACP-like"/>
    <property type="match status" value="1"/>
</dbReference>
<evidence type="ECO:0000313" key="1">
    <source>
        <dbReference type="EMBL" id="WZB86029.1"/>
    </source>
</evidence>
<name>A0ABZ2UKX8_9CYAN</name>
<evidence type="ECO:0008006" key="3">
    <source>
        <dbReference type="Google" id="ProtNLM"/>
    </source>
</evidence>
<dbReference type="Proteomes" id="UP001483337">
    <property type="component" value="Chromosome"/>
</dbReference>
<protein>
    <recommendedName>
        <fullName evidence="3">Carrier domain-containing protein</fullName>
    </recommendedName>
</protein>
<reference evidence="1 2" key="1">
    <citation type="submission" date="2024-04" db="EMBL/GenBank/DDBJ databases">
        <title>Okeanomitos corallinicola gen. &amp; sp. nov. (Nostocales, Cyanobacteria), a new toxic marine heterocyst-forming cyanobacterium from a coral reef.</title>
        <authorList>
            <person name="Li H."/>
            <person name="Li R."/>
            <person name="Kang J."/>
            <person name="Hii K.S."/>
            <person name="Mohamed H.F."/>
            <person name="Xu X."/>
            <person name="Luo Z."/>
        </authorList>
    </citation>
    <scope>NUCLEOTIDE SEQUENCE [LARGE SCALE GENOMIC DNA]</scope>
    <source>
        <strain evidence="1 2">TIOX110</strain>
    </source>
</reference>
<keyword evidence="2" id="KW-1185">Reference proteome</keyword>
<sequence>MEITGKIKTSIETQVLLILEKILLKPSSNFKLTDRIIQDLKVASDDVSFILIPELENVFNLNIPYEEWEKVLTIQDTINLLTTYVGNGE</sequence>
<dbReference type="InterPro" id="IPR036736">
    <property type="entry name" value="ACP-like_sf"/>
</dbReference>